<evidence type="ECO:0000256" key="7">
    <source>
        <dbReference type="ARBA" id="ARBA00022989"/>
    </source>
</evidence>
<evidence type="ECO:0000256" key="4">
    <source>
        <dbReference type="ARBA" id="ARBA00010858"/>
    </source>
</evidence>
<evidence type="ECO:0000256" key="5">
    <source>
        <dbReference type="ARBA" id="ARBA00022677"/>
    </source>
</evidence>
<dbReference type="GO" id="GO:0019915">
    <property type="term" value="P:lipid storage"/>
    <property type="evidence" value="ECO:0007669"/>
    <property type="project" value="TreeGrafter"/>
</dbReference>
<dbReference type="GO" id="GO:0016020">
    <property type="term" value="C:membrane"/>
    <property type="evidence" value="ECO:0007669"/>
    <property type="project" value="UniProtKB-SubCell"/>
</dbReference>
<dbReference type="GO" id="GO:0048608">
    <property type="term" value="P:reproductive structure development"/>
    <property type="evidence" value="ECO:0007669"/>
    <property type="project" value="UniProtKB-ARBA"/>
</dbReference>
<feature type="transmembrane region" description="Helical" evidence="9">
    <location>
        <begin position="64"/>
        <end position="97"/>
    </location>
</feature>
<keyword evidence="8 9" id="KW-0472">Membrane</keyword>
<keyword evidence="11" id="KW-1185">Reference proteome</keyword>
<name>A0A5N5G0T2_9ROSA</name>
<proteinExistence type="inferred from homology"/>
<reference evidence="11" key="2">
    <citation type="submission" date="2019-10" db="EMBL/GenBank/DDBJ databases">
        <title>A de novo genome assembly of a pear dwarfing rootstock.</title>
        <authorList>
            <person name="Wang F."/>
            <person name="Wang J."/>
            <person name="Li S."/>
            <person name="Zhang Y."/>
            <person name="Fang M."/>
            <person name="Ma L."/>
            <person name="Zhao Y."/>
            <person name="Jiang S."/>
        </authorList>
    </citation>
    <scope>NUCLEOTIDE SEQUENCE [LARGE SCALE GENOMIC DNA]</scope>
</reference>
<dbReference type="Proteomes" id="UP000327157">
    <property type="component" value="Chromosome 11"/>
</dbReference>
<evidence type="ECO:0000256" key="3">
    <source>
        <dbReference type="ARBA" id="ARBA00004502"/>
    </source>
</evidence>
<keyword evidence="6 9" id="KW-0812">Transmembrane</keyword>
<protein>
    <submittedName>
        <fullName evidence="10">Major oleosin NAP-II</fullName>
    </submittedName>
</protein>
<comment type="function">
    <text evidence="1">May have a structural role to stabilize the lipid body during desiccation of the seed by preventing coalescence of the oil. Probably interacts with both lipid and phospholipid moieties of lipid bodies. May also provide recognition signals for specific lipase anchorage in lipolysis during seedling growth.</text>
</comment>
<comment type="caution">
    <text evidence="10">The sequence shown here is derived from an EMBL/GenBank/DDBJ whole genome shotgun (WGS) entry which is preliminary data.</text>
</comment>
<feature type="transmembrane region" description="Helical" evidence="9">
    <location>
        <begin position="21"/>
        <end position="52"/>
    </location>
</feature>
<evidence type="ECO:0000256" key="2">
    <source>
        <dbReference type="ARBA" id="ARBA00004141"/>
    </source>
</evidence>
<reference evidence="10 11" key="3">
    <citation type="submission" date="2019-11" db="EMBL/GenBank/DDBJ databases">
        <title>A de novo genome assembly of a pear dwarfing rootstock.</title>
        <authorList>
            <person name="Wang F."/>
            <person name="Wang J."/>
            <person name="Li S."/>
            <person name="Zhang Y."/>
            <person name="Fang M."/>
            <person name="Ma L."/>
            <person name="Zhao Y."/>
            <person name="Jiang S."/>
        </authorList>
    </citation>
    <scope>NUCLEOTIDE SEQUENCE [LARGE SCALE GENOMIC DNA]</scope>
    <source>
        <strain evidence="10">S2</strain>
        <tissue evidence="10">Leaf</tissue>
    </source>
</reference>
<keyword evidence="5" id="KW-0551">Lipid droplet</keyword>
<dbReference type="EMBL" id="SMOL01000559">
    <property type="protein sequence ID" value="KAB2607280.1"/>
    <property type="molecule type" value="Genomic_DNA"/>
</dbReference>
<gene>
    <name evidence="10" type="ORF">D8674_006997</name>
</gene>
<accession>A0A5N5G0T2</accession>
<dbReference type="AlphaFoldDB" id="A0A5N5G0T2"/>
<evidence type="ECO:0000313" key="11">
    <source>
        <dbReference type="Proteomes" id="UP000327157"/>
    </source>
</evidence>
<keyword evidence="7 9" id="KW-1133">Transmembrane helix</keyword>
<dbReference type="GO" id="GO:0009791">
    <property type="term" value="P:post-embryonic development"/>
    <property type="evidence" value="ECO:0007669"/>
    <property type="project" value="UniProtKB-ARBA"/>
</dbReference>
<evidence type="ECO:0000256" key="6">
    <source>
        <dbReference type="ARBA" id="ARBA00022692"/>
    </source>
</evidence>
<comment type="subcellular location">
    <subcellularLocation>
        <location evidence="3">Lipid droplet</location>
    </subcellularLocation>
    <subcellularLocation>
        <location evidence="2">Membrane</location>
        <topology evidence="2">Multi-pass membrane protein</topology>
    </subcellularLocation>
</comment>
<evidence type="ECO:0000256" key="8">
    <source>
        <dbReference type="ARBA" id="ARBA00023136"/>
    </source>
</evidence>
<reference evidence="10 11" key="1">
    <citation type="submission" date="2019-09" db="EMBL/GenBank/DDBJ databases">
        <authorList>
            <person name="Ou C."/>
        </authorList>
    </citation>
    <scope>NUCLEOTIDE SEQUENCE [LARGE SCALE GENOMIC DNA]</scope>
    <source>
        <strain evidence="10">S2</strain>
        <tissue evidence="10">Leaf</tissue>
    </source>
</reference>
<comment type="similarity">
    <text evidence="4">Belongs to the oleosin family.</text>
</comment>
<evidence type="ECO:0000256" key="1">
    <source>
        <dbReference type="ARBA" id="ARBA00002582"/>
    </source>
</evidence>
<dbReference type="GO" id="GO:0012511">
    <property type="term" value="C:monolayer-surrounded lipid storage body"/>
    <property type="evidence" value="ECO:0007669"/>
    <property type="project" value="InterPro"/>
</dbReference>
<sequence length="145" mass="15255">MEIQHGQQKQQQMQLQTSGTKMLVAAFTGLAIGGSLVGLMGFSFLASVTLLVLSSPLLVIFSPLLFFAGFVFVGALVGFTVAAAMALAGMTTLGWIFQELTGRRLLGSGGGDGGGMVERLKDQGKDWGGFLQHGSEQDRRVSSRG</sequence>
<dbReference type="Pfam" id="PF01277">
    <property type="entry name" value="Oleosin"/>
    <property type="match status" value="1"/>
</dbReference>
<dbReference type="InterPro" id="IPR000136">
    <property type="entry name" value="Oleosin"/>
</dbReference>
<dbReference type="PANTHER" id="PTHR33203">
    <property type="entry name" value="OLEOSIN"/>
    <property type="match status" value="1"/>
</dbReference>
<dbReference type="PANTHER" id="PTHR33203:SF37">
    <property type="entry name" value="GLYCINE-RICH PROTEIN _ OLEOSIN"/>
    <property type="match status" value="1"/>
</dbReference>
<organism evidence="10 11">
    <name type="scientific">Pyrus ussuriensis x Pyrus communis</name>
    <dbReference type="NCBI Taxonomy" id="2448454"/>
    <lineage>
        <taxon>Eukaryota</taxon>
        <taxon>Viridiplantae</taxon>
        <taxon>Streptophyta</taxon>
        <taxon>Embryophyta</taxon>
        <taxon>Tracheophyta</taxon>
        <taxon>Spermatophyta</taxon>
        <taxon>Magnoliopsida</taxon>
        <taxon>eudicotyledons</taxon>
        <taxon>Gunneridae</taxon>
        <taxon>Pentapetalae</taxon>
        <taxon>rosids</taxon>
        <taxon>fabids</taxon>
        <taxon>Rosales</taxon>
        <taxon>Rosaceae</taxon>
        <taxon>Amygdaloideae</taxon>
        <taxon>Maleae</taxon>
        <taxon>Pyrus</taxon>
    </lineage>
</organism>
<evidence type="ECO:0000313" key="10">
    <source>
        <dbReference type="EMBL" id="KAB2607280.1"/>
    </source>
</evidence>
<evidence type="ECO:0000256" key="9">
    <source>
        <dbReference type="SAM" id="Phobius"/>
    </source>
</evidence>
<dbReference type="OrthoDB" id="1166376at2759"/>